<comment type="caution">
    <text evidence="3">The sequence shown here is derived from an EMBL/GenBank/DDBJ whole genome shotgun (WGS) entry which is preliminary data.</text>
</comment>
<evidence type="ECO:0000313" key="3">
    <source>
        <dbReference type="EMBL" id="MFD2761744.1"/>
    </source>
</evidence>
<reference evidence="4" key="1">
    <citation type="journal article" date="2019" name="Int. J. Syst. Evol. Microbiol.">
        <title>The Global Catalogue of Microorganisms (GCM) 10K type strain sequencing project: providing services to taxonomists for standard genome sequencing and annotation.</title>
        <authorList>
            <consortium name="The Broad Institute Genomics Platform"/>
            <consortium name="The Broad Institute Genome Sequencing Center for Infectious Disease"/>
            <person name="Wu L."/>
            <person name="Ma J."/>
        </authorList>
    </citation>
    <scope>NUCLEOTIDE SEQUENCE [LARGE SCALE GENOMIC DNA]</scope>
    <source>
        <strain evidence="4">TISTR 1535</strain>
    </source>
</reference>
<keyword evidence="2" id="KW-0732">Signal</keyword>
<dbReference type="EMBL" id="JBHUNA010000028">
    <property type="protein sequence ID" value="MFD2761744.1"/>
    <property type="molecule type" value="Genomic_DNA"/>
</dbReference>
<feature type="compositionally biased region" description="Polar residues" evidence="1">
    <location>
        <begin position="31"/>
        <end position="44"/>
    </location>
</feature>
<name>A0ABW5V7U5_9BACI</name>
<protein>
    <recommendedName>
        <fullName evidence="5">Bacterial spore germination immunoglobulin-like domain-containing protein</fullName>
    </recommendedName>
</protein>
<feature type="signal peptide" evidence="2">
    <location>
        <begin position="1"/>
        <end position="20"/>
    </location>
</feature>
<organism evidence="3 4">
    <name type="scientific">Lentibacillus juripiscarius</name>
    <dbReference type="NCBI Taxonomy" id="257446"/>
    <lineage>
        <taxon>Bacteria</taxon>
        <taxon>Bacillati</taxon>
        <taxon>Bacillota</taxon>
        <taxon>Bacilli</taxon>
        <taxon>Bacillales</taxon>
        <taxon>Bacillaceae</taxon>
        <taxon>Lentibacillus</taxon>
    </lineage>
</organism>
<feature type="chain" id="PRO_5047345100" description="Bacterial spore germination immunoglobulin-like domain-containing protein" evidence="2">
    <location>
        <begin position="21"/>
        <end position="145"/>
    </location>
</feature>
<evidence type="ECO:0000256" key="1">
    <source>
        <dbReference type="SAM" id="MobiDB-lite"/>
    </source>
</evidence>
<dbReference type="Proteomes" id="UP001597502">
    <property type="component" value="Unassembled WGS sequence"/>
</dbReference>
<evidence type="ECO:0000313" key="4">
    <source>
        <dbReference type="Proteomes" id="UP001597502"/>
    </source>
</evidence>
<dbReference type="RefSeq" id="WP_382394558.1">
    <property type="nucleotide sequence ID" value="NZ_JBHUNA010000028.1"/>
</dbReference>
<gene>
    <name evidence="3" type="ORF">ACFSUO_12365</name>
</gene>
<dbReference type="PROSITE" id="PS51257">
    <property type="entry name" value="PROKAR_LIPOPROTEIN"/>
    <property type="match status" value="1"/>
</dbReference>
<accession>A0ABW5V7U5</accession>
<keyword evidence="4" id="KW-1185">Reference proteome</keyword>
<sequence>MRKWAFIAFAAIVLTACSNADESVEEKETDNAQNQNEQAEDTTTVTFRKMDVTVEEDTIQLSGEAQTDANNIYFTFKQGDNVLVDDNQIELEKNEQGWASFSIGLELNEKIKNTEEVPIVILYGKNDSGEKMDKNHVPVDLSSLE</sequence>
<proteinExistence type="predicted"/>
<evidence type="ECO:0000256" key="2">
    <source>
        <dbReference type="SAM" id="SignalP"/>
    </source>
</evidence>
<feature type="region of interest" description="Disordered" evidence="1">
    <location>
        <begin position="25"/>
        <end position="44"/>
    </location>
</feature>
<evidence type="ECO:0008006" key="5">
    <source>
        <dbReference type="Google" id="ProtNLM"/>
    </source>
</evidence>